<comment type="caution">
    <text evidence="1">The sequence shown here is derived from an EMBL/GenBank/DDBJ whole genome shotgun (WGS) entry which is preliminary data.</text>
</comment>
<keyword evidence="1" id="KW-0808">Transferase</keyword>
<keyword evidence="1" id="KW-0548">Nucleotidyltransferase</keyword>
<evidence type="ECO:0000313" key="2">
    <source>
        <dbReference type="Proteomes" id="UP001610728"/>
    </source>
</evidence>
<dbReference type="EMBL" id="JABSNW010000003">
    <property type="protein sequence ID" value="KAL2888618.1"/>
    <property type="molecule type" value="Genomic_DNA"/>
</dbReference>
<keyword evidence="1" id="KW-0695">RNA-directed DNA polymerase</keyword>
<dbReference type="GeneID" id="98116936"/>
<name>A0ABR4MK11_9PEZI</name>
<organism evidence="1 2">
    <name type="scientific">Ceratocystis lukuohia</name>
    <dbReference type="NCBI Taxonomy" id="2019550"/>
    <lineage>
        <taxon>Eukaryota</taxon>
        <taxon>Fungi</taxon>
        <taxon>Dikarya</taxon>
        <taxon>Ascomycota</taxon>
        <taxon>Pezizomycotina</taxon>
        <taxon>Sordariomycetes</taxon>
        <taxon>Hypocreomycetidae</taxon>
        <taxon>Microascales</taxon>
        <taxon>Ceratocystidaceae</taxon>
        <taxon>Ceratocystis</taxon>
    </lineage>
</organism>
<protein>
    <submittedName>
        <fullName evidence="1">RNA-directed DNA polymerase from mobile element jockey</fullName>
    </submittedName>
</protein>
<sequence length="222" mass="24901">MTSASASCPEHAIVLLLNNSWKANIVVIPKLGCPQLALCSYRRILLLDALRKDLGRTVARRLAEEAINRETILSNYICVVPRRAVMDLRIHLRRRRQPQSLRSISKEPLMQTGTQDGGKAMADEFVEMGQKIHGRRKASIHAEGTTTALKEVVACITPKELEIDQGKPALLHIKGRRRVAGNPFVTVKGLDMYKATLEKTSMRWLGLRLDPELLFDKYIGPV</sequence>
<keyword evidence="2" id="KW-1185">Reference proteome</keyword>
<accession>A0ABR4MK11</accession>
<evidence type="ECO:0000313" key="1">
    <source>
        <dbReference type="EMBL" id="KAL2888618.1"/>
    </source>
</evidence>
<dbReference type="Proteomes" id="UP001610728">
    <property type="component" value="Unassembled WGS sequence"/>
</dbReference>
<proteinExistence type="predicted"/>
<dbReference type="RefSeq" id="XP_070859798.1">
    <property type="nucleotide sequence ID" value="XM_071002348.1"/>
</dbReference>
<dbReference type="GO" id="GO:0003964">
    <property type="term" value="F:RNA-directed DNA polymerase activity"/>
    <property type="evidence" value="ECO:0007669"/>
    <property type="project" value="UniProtKB-KW"/>
</dbReference>
<reference evidence="1 2" key="1">
    <citation type="submission" date="2020-05" db="EMBL/GenBank/DDBJ databases">
        <title>Ceratocystis lukuohia genome.</title>
        <authorList>
            <person name="Harrington T.C."/>
            <person name="Kim K."/>
            <person name="Mayers C.G."/>
        </authorList>
    </citation>
    <scope>NUCLEOTIDE SEQUENCE [LARGE SCALE GENOMIC DNA]</scope>
    <source>
        <strain evidence="1 2">C4212</strain>
    </source>
</reference>
<gene>
    <name evidence="1" type="ORF">HOO65_030119</name>
</gene>